<organism evidence="1 2">
    <name type="scientific">Draconibacterium orientale</name>
    <dbReference type="NCBI Taxonomy" id="1168034"/>
    <lineage>
        <taxon>Bacteria</taxon>
        <taxon>Pseudomonadati</taxon>
        <taxon>Bacteroidota</taxon>
        <taxon>Bacteroidia</taxon>
        <taxon>Marinilabiliales</taxon>
        <taxon>Prolixibacteraceae</taxon>
        <taxon>Draconibacterium</taxon>
    </lineage>
</organism>
<name>A0A1I0D3V8_9BACT</name>
<reference evidence="1 2" key="1">
    <citation type="submission" date="2016-10" db="EMBL/GenBank/DDBJ databases">
        <authorList>
            <person name="de Groot N.N."/>
        </authorList>
    </citation>
    <scope>NUCLEOTIDE SEQUENCE [LARGE SCALE GENOMIC DNA]</scope>
    <source>
        <strain evidence="1 2">DSM 25947</strain>
    </source>
</reference>
<protein>
    <submittedName>
        <fullName evidence="1">Uncharacterized protein</fullName>
    </submittedName>
</protein>
<dbReference type="EMBL" id="FOHT01000009">
    <property type="protein sequence ID" value="SET26482.1"/>
    <property type="molecule type" value="Genomic_DNA"/>
</dbReference>
<evidence type="ECO:0000313" key="1">
    <source>
        <dbReference type="EMBL" id="SET26482.1"/>
    </source>
</evidence>
<proteinExistence type="predicted"/>
<dbReference type="Proteomes" id="UP000181981">
    <property type="component" value="Unassembled WGS sequence"/>
</dbReference>
<sequence>MQLHIAQKDIHITLFKSGISEPPLLIIPIWELLITPISLKMLYSRHLFKILHTNTDQAWGFLYLLSSPLSKIRS</sequence>
<dbReference type="AlphaFoldDB" id="A0A1I0D3V8"/>
<evidence type="ECO:0000313" key="2">
    <source>
        <dbReference type="Proteomes" id="UP000181981"/>
    </source>
</evidence>
<gene>
    <name evidence="1" type="ORF">SAMN05444285_10922</name>
</gene>
<accession>A0A1I0D3V8</accession>